<organism evidence="6 7">
    <name type="scientific">Aquarana catesbeiana</name>
    <name type="common">American bullfrog</name>
    <name type="synonym">Rana catesbeiana</name>
    <dbReference type="NCBI Taxonomy" id="8400"/>
    <lineage>
        <taxon>Eukaryota</taxon>
        <taxon>Metazoa</taxon>
        <taxon>Chordata</taxon>
        <taxon>Craniata</taxon>
        <taxon>Vertebrata</taxon>
        <taxon>Euteleostomi</taxon>
        <taxon>Amphibia</taxon>
        <taxon>Batrachia</taxon>
        <taxon>Anura</taxon>
        <taxon>Neobatrachia</taxon>
        <taxon>Ranoidea</taxon>
        <taxon>Ranidae</taxon>
        <taxon>Aquarana</taxon>
    </lineage>
</organism>
<keyword evidence="4" id="KW-0539">Nucleus</keyword>
<dbReference type="Proteomes" id="UP000228934">
    <property type="component" value="Unassembled WGS sequence"/>
</dbReference>
<feature type="compositionally biased region" description="Low complexity" evidence="5">
    <location>
        <begin position="123"/>
        <end position="143"/>
    </location>
</feature>
<evidence type="ECO:0000313" key="7">
    <source>
        <dbReference type="Proteomes" id="UP000228934"/>
    </source>
</evidence>
<keyword evidence="2" id="KW-0238">DNA-binding</keyword>
<evidence type="ECO:0000313" key="6">
    <source>
        <dbReference type="EMBL" id="PIO39705.1"/>
    </source>
</evidence>
<dbReference type="GO" id="GO:0000981">
    <property type="term" value="F:DNA-binding transcription factor activity, RNA polymerase II-specific"/>
    <property type="evidence" value="ECO:0007669"/>
    <property type="project" value="TreeGrafter"/>
</dbReference>
<evidence type="ECO:0000256" key="5">
    <source>
        <dbReference type="SAM" id="MobiDB-lite"/>
    </source>
</evidence>
<dbReference type="AlphaFoldDB" id="A0A2G9SHY5"/>
<reference evidence="7" key="1">
    <citation type="journal article" date="2017" name="Nat. Commun.">
        <title>The North American bullfrog draft genome provides insight into hormonal regulation of long noncoding RNA.</title>
        <authorList>
            <person name="Hammond S.A."/>
            <person name="Warren R.L."/>
            <person name="Vandervalk B.P."/>
            <person name="Kucuk E."/>
            <person name="Khan H."/>
            <person name="Gibb E.A."/>
            <person name="Pandoh P."/>
            <person name="Kirk H."/>
            <person name="Zhao Y."/>
            <person name="Jones M."/>
            <person name="Mungall A.J."/>
            <person name="Coope R."/>
            <person name="Pleasance S."/>
            <person name="Moore R.A."/>
            <person name="Holt R.A."/>
            <person name="Round J.M."/>
            <person name="Ohora S."/>
            <person name="Walle B.V."/>
            <person name="Veldhoen N."/>
            <person name="Helbing C.C."/>
            <person name="Birol I."/>
        </authorList>
    </citation>
    <scope>NUCLEOTIDE SEQUENCE [LARGE SCALE GENOMIC DNA]</scope>
</reference>
<feature type="non-terminal residue" evidence="6">
    <location>
        <position position="283"/>
    </location>
</feature>
<protein>
    <submittedName>
        <fullName evidence="6">Uncharacterized protein</fullName>
    </submittedName>
</protein>
<name>A0A2G9SHY5_AQUCT</name>
<dbReference type="EMBL" id="KV925016">
    <property type="protein sequence ID" value="PIO39705.1"/>
    <property type="molecule type" value="Genomic_DNA"/>
</dbReference>
<evidence type="ECO:0000256" key="4">
    <source>
        <dbReference type="ARBA" id="ARBA00023242"/>
    </source>
</evidence>
<feature type="non-terminal residue" evidence="6">
    <location>
        <position position="1"/>
    </location>
</feature>
<comment type="subcellular location">
    <subcellularLocation>
        <location evidence="1">Nucleus</location>
    </subcellularLocation>
</comment>
<gene>
    <name evidence="6" type="ORF">AB205_0071890</name>
</gene>
<evidence type="ECO:0000256" key="1">
    <source>
        <dbReference type="ARBA" id="ARBA00004123"/>
    </source>
</evidence>
<proteinExistence type="predicted"/>
<feature type="region of interest" description="Disordered" evidence="5">
    <location>
        <begin position="84"/>
        <end position="144"/>
    </location>
</feature>
<sequence>HDIIPQTAPLYHEWIGAHRISDGSAAPICEVPSHPSEAAPGAHHLHTLPVGHTGGAVCQDQIPGHLPREEVWFKNCRAKCWQQQQQQNSSVGAKSRPAKKKCSPARESSGLESSGQFTPPAVSSSGSSSSFSSSSSNSSGNPSLGAALNGSTPIASSIWSPASISPVTGPAPDPLGPGSASCMQCSGLFRFGYYLRSRGGNLTAERNFLSRTPALLLRLPILCPTVKLQGILRATLPHLPPTLEEWIVVPTWHRCTLTTTPTSLVLWPHPPCPATTIITITWA</sequence>
<evidence type="ECO:0000256" key="3">
    <source>
        <dbReference type="ARBA" id="ARBA00023155"/>
    </source>
</evidence>
<dbReference type="PANTHER" id="PTHR45793:SF9">
    <property type="entry name" value="HOMEOBOX PROTEIN OTX1"/>
    <property type="match status" value="1"/>
</dbReference>
<accession>A0A2G9SHY5</accession>
<dbReference type="PANTHER" id="PTHR45793">
    <property type="entry name" value="HOMEOBOX PROTEIN"/>
    <property type="match status" value="1"/>
</dbReference>
<dbReference type="GO" id="GO:0005634">
    <property type="term" value="C:nucleus"/>
    <property type="evidence" value="ECO:0007669"/>
    <property type="project" value="UniProtKB-SubCell"/>
</dbReference>
<keyword evidence="3" id="KW-0371">Homeobox</keyword>
<dbReference type="GO" id="GO:0000978">
    <property type="term" value="F:RNA polymerase II cis-regulatory region sequence-specific DNA binding"/>
    <property type="evidence" value="ECO:0007669"/>
    <property type="project" value="TreeGrafter"/>
</dbReference>
<evidence type="ECO:0000256" key="2">
    <source>
        <dbReference type="ARBA" id="ARBA00023125"/>
    </source>
</evidence>
<keyword evidence="7" id="KW-1185">Reference proteome</keyword>